<dbReference type="InterPro" id="IPR051601">
    <property type="entry name" value="Serine_prot/Carboxylest_S33"/>
</dbReference>
<feature type="domain" description="AB hydrolase-1" evidence="4">
    <location>
        <begin position="83"/>
        <end position="242"/>
    </location>
</feature>
<keyword evidence="3" id="KW-0732">Signal</keyword>
<evidence type="ECO:0000256" key="2">
    <source>
        <dbReference type="ARBA" id="ARBA00022801"/>
    </source>
</evidence>
<evidence type="ECO:0000313" key="7">
    <source>
        <dbReference type="Proteomes" id="UP000636479"/>
    </source>
</evidence>
<evidence type="ECO:0000256" key="3">
    <source>
        <dbReference type="SAM" id="SignalP"/>
    </source>
</evidence>
<dbReference type="InterPro" id="IPR013595">
    <property type="entry name" value="Pept_S33_TAP-like_C"/>
</dbReference>
<dbReference type="GO" id="GO:0016787">
    <property type="term" value="F:hydrolase activity"/>
    <property type="evidence" value="ECO:0007669"/>
    <property type="project" value="UniProtKB-KW"/>
</dbReference>
<dbReference type="Pfam" id="PF00561">
    <property type="entry name" value="Abhydrolase_1"/>
    <property type="match status" value="1"/>
</dbReference>
<dbReference type="EMBL" id="JACAZF010000005">
    <property type="protein sequence ID" value="KAF7304011.1"/>
    <property type="molecule type" value="Genomic_DNA"/>
</dbReference>
<dbReference type="Pfam" id="PF08386">
    <property type="entry name" value="Abhydrolase_4"/>
    <property type="match status" value="1"/>
</dbReference>
<evidence type="ECO:0000313" key="6">
    <source>
        <dbReference type="EMBL" id="KAF7304011.1"/>
    </source>
</evidence>
<feature type="domain" description="Peptidase S33 tripeptidyl aminopeptidase-like C-terminal" evidence="5">
    <location>
        <begin position="417"/>
        <end position="511"/>
    </location>
</feature>
<reference evidence="6" key="1">
    <citation type="submission" date="2020-05" db="EMBL/GenBank/DDBJ databases">
        <title>Mycena genomes resolve the evolution of fungal bioluminescence.</title>
        <authorList>
            <person name="Tsai I.J."/>
        </authorList>
    </citation>
    <scope>NUCLEOTIDE SEQUENCE</scope>
    <source>
        <strain evidence="6">171206Taipei</strain>
    </source>
</reference>
<organism evidence="6 7">
    <name type="scientific">Mycena indigotica</name>
    <dbReference type="NCBI Taxonomy" id="2126181"/>
    <lineage>
        <taxon>Eukaryota</taxon>
        <taxon>Fungi</taxon>
        <taxon>Dikarya</taxon>
        <taxon>Basidiomycota</taxon>
        <taxon>Agaricomycotina</taxon>
        <taxon>Agaricomycetes</taxon>
        <taxon>Agaricomycetidae</taxon>
        <taxon>Agaricales</taxon>
        <taxon>Marasmiineae</taxon>
        <taxon>Mycenaceae</taxon>
        <taxon>Mycena</taxon>
    </lineage>
</organism>
<dbReference type="PANTHER" id="PTHR43248">
    <property type="entry name" value="2-SUCCINYL-6-HYDROXY-2,4-CYCLOHEXADIENE-1-CARBOXYLATE SYNTHASE"/>
    <property type="match status" value="1"/>
</dbReference>
<accession>A0A8H6SR79</accession>
<dbReference type="GeneID" id="59345578"/>
<comment type="similarity">
    <text evidence="1">Belongs to the peptidase S33 family.</text>
</comment>
<dbReference type="InterPro" id="IPR000073">
    <property type="entry name" value="AB_hydrolase_1"/>
</dbReference>
<keyword evidence="2 6" id="KW-0378">Hydrolase</keyword>
<gene>
    <name evidence="6" type="ORF">MIND_00632300</name>
</gene>
<dbReference type="SUPFAM" id="SSF53474">
    <property type="entry name" value="alpha/beta-Hydrolases"/>
    <property type="match status" value="1"/>
</dbReference>
<dbReference type="Gene3D" id="3.40.50.1820">
    <property type="entry name" value="alpha/beta hydrolase"/>
    <property type="match status" value="1"/>
</dbReference>
<dbReference type="InterPro" id="IPR029058">
    <property type="entry name" value="AB_hydrolase_fold"/>
</dbReference>
<dbReference type="RefSeq" id="XP_037220983.1">
    <property type="nucleotide sequence ID" value="XM_037363062.1"/>
</dbReference>
<protein>
    <submittedName>
        <fullName evidence="6">AB hydrolase-1 domain-containing protein</fullName>
    </submittedName>
</protein>
<evidence type="ECO:0000256" key="1">
    <source>
        <dbReference type="ARBA" id="ARBA00010088"/>
    </source>
</evidence>
<dbReference type="OrthoDB" id="425534at2759"/>
<sequence>MRPYVLLAAALAAARDVSAQNTFDWSKLEPSTSLDWAPCNSGFQCARLSVPFDYAAPSAGSAAIAVIRFPAKVAPSDPAYLGPVLFNPGGPGGSGVQTLVGVAPLFANAIGENFDWVSFDPRGVGFTTPTVSIFGSATETALWNAGAWPVSLNASSDSTALTRIWGLAQIEGQVAAQRDSTGILKYLTTDNVARDMLSITQKMGFDKLKYYGISYGSVLGATFAALFPDKIDRMVIDGVVDVDAWFQANLTILSTSTDAAFNAFSAGCAAAGPSGCAFARSSSTAEQISDRITALTNAIRKQPVPVVTSMGYLLIDYSLLRSIIFEALYSPYDSFPLLADALADLEKGNGTTLYTLVAQPLYQCGDNTSVADSEADVEFAVSCGDAVEVNDTLDELEAFYATAARVSQFSEFLIGRTRVVCSGWKVYREDRFKGPAKAANTSWPILFIANTADPVTPKAGALNTLANFPGSVLLTQDSPGHTSLAATSFCTLGYLAGYLANGSLPQPGTTCAVNETLFADNSNTTSGIATKLGRRASDSETEDVRQSMKSARQRLRRVLGRTKF</sequence>
<keyword evidence="7" id="KW-1185">Reference proteome</keyword>
<dbReference type="AlphaFoldDB" id="A0A8H6SR79"/>
<proteinExistence type="inferred from homology"/>
<evidence type="ECO:0000259" key="4">
    <source>
        <dbReference type="Pfam" id="PF00561"/>
    </source>
</evidence>
<comment type="caution">
    <text evidence="6">The sequence shown here is derived from an EMBL/GenBank/DDBJ whole genome shotgun (WGS) entry which is preliminary data.</text>
</comment>
<feature type="signal peptide" evidence="3">
    <location>
        <begin position="1"/>
        <end position="19"/>
    </location>
</feature>
<name>A0A8H6SR79_9AGAR</name>
<feature type="chain" id="PRO_5034542231" evidence="3">
    <location>
        <begin position="20"/>
        <end position="564"/>
    </location>
</feature>
<dbReference type="Proteomes" id="UP000636479">
    <property type="component" value="Unassembled WGS sequence"/>
</dbReference>
<evidence type="ECO:0000259" key="5">
    <source>
        <dbReference type="Pfam" id="PF08386"/>
    </source>
</evidence>
<dbReference type="PANTHER" id="PTHR43248:SF25">
    <property type="entry name" value="AB HYDROLASE-1 DOMAIN-CONTAINING PROTEIN-RELATED"/>
    <property type="match status" value="1"/>
</dbReference>